<keyword evidence="2" id="KW-0488">Methylation</keyword>
<dbReference type="InterPro" id="IPR050057">
    <property type="entry name" value="Prokaryotic/Mito_RF"/>
</dbReference>
<dbReference type="FunFam" id="3.30.160.20:FF:000004">
    <property type="entry name" value="Peptide chain release factor 1"/>
    <property type="match status" value="1"/>
</dbReference>
<dbReference type="RefSeq" id="XP_018734421.1">
    <property type="nucleotide sequence ID" value="XM_018878610.1"/>
</dbReference>
<evidence type="ECO:0000313" key="6">
    <source>
        <dbReference type="EMBL" id="ANB11944.1"/>
    </source>
</evidence>
<dbReference type="KEGG" id="slb:AWJ20_171"/>
<dbReference type="GO" id="GO:0005743">
    <property type="term" value="C:mitochondrial inner membrane"/>
    <property type="evidence" value="ECO:0007669"/>
    <property type="project" value="EnsemblFungi"/>
</dbReference>
<comment type="similarity">
    <text evidence="1">Belongs to the prokaryotic/mitochondrial release factor family.</text>
</comment>
<dbReference type="OrthoDB" id="2019491at2759"/>
<dbReference type="SUPFAM" id="SSF75620">
    <property type="entry name" value="Release factor"/>
    <property type="match status" value="1"/>
</dbReference>
<dbReference type="GeneID" id="30033542"/>
<keyword evidence="7" id="KW-1185">Reference proteome</keyword>
<feature type="domain" description="Prokaryotic-type class I peptide chain release factors" evidence="5">
    <location>
        <begin position="316"/>
        <end position="332"/>
    </location>
</feature>
<dbReference type="EMBL" id="CP014501">
    <property type="protein sequence ID" value="ANB11944.1"/>
    <property type="molecule type" value="Genomic_DNA"/>
</dbReference>
<organism evidence="6 7">
    <name type="scientific">Sugiyamaella lignohabitans</name>
    <dbReference type="NCBI Taxonomy" id="796027"/>
    <lineage>
        <taxon>Eukaryota</taxon>
        <taxon>Fungi</taxon>
        <taxon>Dikarya</taxon>
        <taxon>Ascomycota</taxon>
        <taxon>Saccharomycotina</taxon>
        <taxon>Dipodascomycetes</taxon>
        <taxon>Dipodascales</taxon>
        <taxon>Trichomonascaceae</taxon>
        <taxon>Sugiyamaella</taxon>
    </lineage>
</organism>
<dbReference type="InterPro" id="IPR045853">
    <property type="entry name" value="Pep_chain_release_fac_I_sf"/>
</dbReference>
<sequence length="455" mass="51017">MGPEKCFSAVNGGFETRSLQKGRSLVRHFQTLLGKTRAGLDLNQFRNGWNTTQNREFGVRRCYSTEETPESSTEVEVELLHPLLVQKAEQLKVEYNGLAQEMSSESGSGFDQVKATRMSRLGFVVDLFDQYESMEKEYQELLHLLNDPSLKEEAESELKSVESNLTALTATLQSKLVPTNPFVDKACILELRPGVGGSEAAIFANDLLTMYENYAIKNKWDTRMISITKTPAGNGIVEAIFNINAAGAYERLQYEGGVHRVQRIPETETKGRVHTSTAAVVVLPTEVMEPGADESKAGEEAERTFQANEVRVDVMRARGAGGQHVNTTDSAVRLTHIPSGIVVVIQDERSQHKNKAKAFTILRARLDEIERQEKVREERSKRTAQVTTTERSDKIRTYNYPQNRITDHRCGSTTYKLDDVVKGEINEFNEVVDQMDAFAKTEAMKQLLEDQASSL</sequence>
<protein>
    <recommendedName>
        <fullName evidence="4">Peptide chain release factor 1, mitochondrial</fullName>
    </recommendedName>
</protein>
<dbReference type="InterPro" id="IPR005139">
    <property type="entry name" value="PCRF"/>
</dbReference>
<dbReference type="SMART" id="SM00937">
    <property type="entry name" value="PCRF"/>
    <property type="match status" value="1"/>
</dbReference>
<dbReference type="Pfam" id="PF00472">
    <property type="entry name" value="RF-1"/>
    <property type="match status" value="1"/>
</dbReference>
<dbReference type="PANTHER" id="PTHR43804">
    <property type="entry name" value="LD18447P"/>
    <property type="match status" value="1"/>
</dbReference>
<evidence type="ECO:0000256" key="2">
    <source>
        <dbReference type="ARBA" id="ARBA00022481"/>
    </source>
</evidence>
<dbReference type="Gene3D" id="6.10.140.1950">
    <property type="match status" value="1"/>
</dbReference>
<dbReference type="AlphaFoldDB" id="A0A167CP61"/>
<evidence type="ECO:0000256" key="3">
    <source>
        <dbReference type="ARBA" id="ARBA00022917"/>
    </source>
</evidence>
<evidence type="ECO:0000256" key="1">
    <source>
        <dbReference type="ARBA" id="ARBA00010835"/>
    </source>
</evidence>
<keyword evidence="3" id="KW-0648">Protein biosynthesis</keyword>
<dbReference type="Gene3D" id="3.30.70.1660">
    <property type="match status" value="1"/>
</dbReference>
<gene>
    <name evidence="6" type="primary">MRF1</name>
    <name evidence="6" type="ORF">AWJ20_171</name>
</gene>
<dbReference type="PANTHER" id="PTHR43804:SF7">
    <property type="entry name" value="LD18447P"/>
    <property type="match status" value="1"/>
</dbReference>
<accession>A0A167CP61</accession>
<proteinExistence type="inferred from homology"/>
<evidence type="ECO:0000256" key="4">
    <source>
        <dbReference type="ARBA" id="ARBA00067174"/>
    </source>
</evidence>
<dbReference type="GO" id="GO:0003747">
    <property type="term" value="F:translation release factor activity"/>
    <property type="evidence" value="ECO:0007669"/>
    <property type="project" value="InterPro"/>
</dbReference>
<dbReference type="GO" id="GO:0032543">
    <property type="term" value="P:mitochondrial translation"/>
    <property type="evidence" value="ECO:0007669"/>
    <property type="project" value="UniProtKB-ARBA"/>
</dbReference>
<dbReference type="PROSITE" id="PS00745">
    <property type="entry name" value="RF_PROK_I"/>
    <property type="match status" value="1"/>
</dbReference>
<dbReference type="InterPro" id="IPR000352">
    <property type="entry name" value="Pep_chain_release_fac_I"/>
</dbReference>
<evidence type="ECO:0000259" key="5">
    <source>
        <dbReference type="PROSITE" id="PS00745"/>
    </source>
</evidence>
<name>A0A167CP61_9ASCO</name>
<dbReference type="Pfam" id="PF03462">
    <property type="entry name" value="PCRF"/>
    <property type="match status" value="1"/>
</dbReference>
<dbReference type="Gene3D" id="3.30.160.20">
    <property type="match status" value="1"/>
</dbReference>
<evidence type="ECO:0000313" key="7">
    <source>
        <dbReference type="Proteomes" id="UP000189580"/>
    </source>
</evidence>
<dbReference type="Proteomes" id="UP000189580">
    <property type="component" value="Chromosome a"/>
</dbReference>
<reference evidence="6 7" key="1">
    <citation type="submission" date="2016-02" db="EMBL/GenBank/DDBJ databases">
        <title>Complete genome sequence and transcriptome regulation of the pentose utilising yeast Sugiyamaella lignohabitans.</title>
        <authorList>
            <person name="Bellasio M."/>
            <person name="Peymann A."/>
            <person name="Valli M."/>
            <person name="Sipitzky M."/>
            <person name="Graf A."/>
            <person name="Sauer M."/>
            <person name="Marx H."/>
            <person name="Mattanovich D."/>
        </authorList>
    </citation>
    <scope>NUCLEOTIDE SEQUENCE [LARGE SCALE GENOMIC DNA]</scope>
    <source>
        <strain evidence="6 7">CBS 10342</strain>
    </source>
</reference>